<organism evidence="1 2">
    <name type="scientific">Hexamita inflata</name>
    <dbReference type="NCBI Taxonomy" id="28002"/>
    <lineage>
        <taxon>Eukaryota</taxon>
        <taxon>Metamonada</taxon>
        <taxon>Diplomonadida</taxon>
        <taxon>Hexamitidae</taxon>
        <taxon>Hexamitinae</taxon>
        <taxon>Hexamita</taxon>
    </lineage>
</organism>
<gene>
    <name evidence="1" type="ORF">HINF_LOCUS12392</name>
</gene>
<dbReference type="Proteomes" id="UP001642409">
    <property type="component" value="Unassembled WGS sequence"/>
</dbReference>
<protein>
    <submittedName>
        <fullName evidence="1">Hypothetical_protein</fullName>
    </submittedName>
</protein>
<proteinExistence type="predicted"/>
<evidence type="ECO:0000313" key="1">
    <source>
        <dbReference type="EMBL" id="CAL5992051.1"/>
    </source>
</evidence>
<name>A0ABP1HDR8_9EUKA</name>
<dbReference type="EMBL" id="CAXDID020000028">
    <property type="protein sequence ID" value="CAL5992051.1"/>
    <property type="molecule type" value="Genomic_DNA"/>
</dbReference>
<keyword evidence="2" id="KW-1185">Reference proteome</keyword>
<dbReference type="SUPFAM" id="SSF52058">
    <property type="entry name" value="L domain-like"/>
    <property type="match status" value="1"/>
</dbReference>
<evidence type="ECO:0000313" key="2">
    <source>
        <dbReference type="Proteomes" id="UP001642409"/>
    </source>
</evidence>
<comment type="caution">
    <text evidence="1">The sequence shown here is derived from an EMBL/GenBank/DDBJ whole genome shotgun (WGS) entry which is preliminary data.</text>
</comment>
<sequence length="177" mass="20695">MKACNIYEISVLRLLVNLQDLNISYNNIVYIYPILQVKWIYIVDVTNNMVKDIAILDQLNLGDYLLLLNQERFGNKNLFDVYTQNLSNVYENTDEISTRFDINNPQAEPTQKHLFSANKMMQIDNSTVRLRSMLRSNAKIQAKVNPMIRKVDKLLKEIKFNLVQFTSNIVTLFTQLN</sequence>
<accession>A0ABP1HDR8</accession>
<reference evidence="1 2" key="1">
    <citation type="submission" date="2024-07" db="EMBL/GenBank/DDBJ databases">
        <authorList>
            <person name="Akdeniz Z."/>
        </authorList>
    </citation>
    <scope>NUCLEOTIDE SEQUENCE [LARGE SCALE GENOMIC DNA]</scope>
</reference>